<reference evidence="6 7" key="1">
    <citation type="submission" date="2021-01" db="EMBL/GenBank/DDBJ databases">
        <title>Whole genome shotgun sequence of Planotetraspora phitsanulokensis NBRC 104273.</title>
        <authorList>
            <person name="Komaki H."/>
            <person name="Tamura T."/>
        </authorList>
    </citation>
    <scope>NUCLEOTIDE SEQUENCE [LARGE SCALE GENOMIC DNA]</scope>
    <source>
        <strain evidence="6 7">NBRC 104273</strain>
    </source>
</reference>
<gene>
    <name evidence="6" type="ORF">Pph01_66340</name>
</gene>
<evidence type="ECO:0000256" key="4">
    <source>
        <dbReference type="PROSITE-ProRule" id="PRU00335"/>
    </source>
</evidence>
<dbReference type="InterPro" id="IPR001647">
    <property type="entry name" value="HTH_TetR"/>
</dbReference>
<proteinExistence type="predicted"/>
<keyword evidence="2 4" id="KW-0238">DNA-binding</keyword>
<dbReference type="InterPro" id="IPR004111">
    <property type="entry name" value="Repressor_TetR_C"/>
</dbReference>
<feature type="domain" description="HTH tetR-type" evidence="5">
    <location>
        <begin position="5"/>
        <end position="65"/>
    </location>
</feature>
<comment type="caution">
    <text evidence="6">The sequence shown here is derived from an EMBL/GenBank/DDBJ whole genome shotgun (WGS) entry which is preliminary data.</text>
</comment>
<dbReference type="AlphaFoldDB" id="A0A8J3XJ50"/>
<evidence type="ECO:0000256" key="3">
    <source>
        <dbReference type="ARBA" id="ARBA00023163"/>
    </source>
</evidence>
<dbReference type="Gene3D" id="1.10.357.10">
    <property type="entry name" value="Tetracycline Repressor, domain 2"/>
    <property type="match status" value="1"/>
</dbReference>
<dbReference type="PROSITE" id="PS50977">
    <property type="entry name" value="HTH_TETR_2"/>
    <property type="match status" value="1"/>
</dbReference>
<organism evidence="6 7">
    <name type="scientific">Planotetraspora phitsanulokensis</name>
    <dbReference type="NCBI Taxonomy" id="575192"/>
    <lineage>
        <taxon>Bacteria</taxon>
        <taxon>Bacillati</taxon>
        <taxon>Actinomycetota</taxon>
        <taxon>Actinomycetes</taxon>
        <taxon>Streptosporangiales</taxon>
        <taxon>Streptosporangiaceae</taxon>
        <taxon>Planotetraspora</taxon>
    </lineage>
</organism>
<evidence type="ECO:0000313" key="6">
    <source>
        <dbReference type="EMBL" id="GII41631.1"/>
    </source>
</evidence>
<dbReference type="GO" id="GO:0045892">
    <property type="term" value="P:negative regulation of DNA-templated transcription"/>
    <property type="evidence" value="ECO:0007669"/>
    <property type="project" value="InterPro"/>
</dbReference>
<keyword evidence="3" id="KW-0804">Transcription</keyword>
<dbReference type="Proteomes" id="UP000622547">
    <property type="component" value="Unassembled WGS sequence"/>
</dbReference>
<dbReference type="Pfam" id="PF02909">
    <property type="entry name" value="TetR_C_1"/>
    <property type="match status" value="1"/>
</dbReference>
<keyword evidence="1" id="KW-0805">Transcription regulation</keyword>
<name>A0A8J3XJ50_9ACTN</name>
<evidence type="ECO:0000313" key="7">
    <source>
        <dbReference type="Proteomes" id="UP000622547"/>
    </source>
</evidence>
<dbReference type="RefSeq" id="WP_204077085.1">
    <property type="nucleotide sequence ID" value="NZ_BAABHI010000044.1"/>
</dbReference>
<protein>
    <submittedName>
        <fullName evidence="6">TetR family transcriptional regulator</fullName>
    </submittedName>
</protein>
<dbReference type="InterPro" id="IPR009057">
    <property type="entry name" value="Homeodomain-like_sf"/>
</dbReference>
<evidence type="ECO:0000256" key="2">
    <source>
        <dbReference type="ARBA" id="ARBA00023125"/>
    </source>
</evidence>
<dbReference type="SUPFAM" id="SSF48498">
    <property type="entry name" value="Tetracyclin repressor-like, C-terminal domain"/>
    <property type="match status" value="1"/>
</dbReference>
<dbReference type="Gene3D" id="1.10.10.60">
    <property type="entry name" value="Homeodomain-like"/>
    <property type="match status" value="1"/>
</dbReference>
<evidence type="ECO:0000256" key="1">
    <source>
        <dbReference type="ARBA" id="ARBA00023015"/>
    </source>
</evidence>
<keyword evidence="7" id="KW-1185">Reference proteome</keyword>
<feature type="DNA-binding region" description="H-T-H motif" evidence="4">
    <location>
        <begin position="28"/>
        <end position="47"/>
    </location>
</feature>
<dbReference type="GO" id="GO:0003677">
    <property type="term" value="F:DNA binding"/>
    <property type="evidence" value="ECO:0007669"/>
    <property type="project" value="UniProtKB-UniRule"/>
</dbReference>
<accession>A0A8J3XJ50</accession>
<evidence type="ECO:0000259" key="5">
    <source>
        <dbReference type="PROSITE" id="PS50977"/>
    </source>
</evidence>
<dbReference type="SUPFAM" id="SSF46689">
    <property type="entry name" value="Homeodomain-like"/>
    <property type="match status" value="1"/>
</dbReference>
<dbReference type="InterPro" id="IPR036271">
    <property type="entry name" value="Tet_transcr_reg_TetR-rel_C_sf"/>
</dbReference>
<dbReference type="EMBL" id="BOOP01000035">
    <property type="protein sequence ID" value="GII41631.1"/>
    <property type="molecule type" value="Genomic_DNA"/>
</dbReference>
<sequence>MPRDTLTKEQIVKTATELLDDEGLEGLNMPSLSKRLGTVATAVYSHVKNEDDLVLLAGDRVWDEIELPDIATAGWRTAATTMAADLHTMLGRHPWLVQAFCSHLFYGRGKARHDDHSLAVYEAAGFVGEEADRAAATVFTFVLGNALGLSATASLARRLNRDGGNAEELIQDTVTKATEIAMEFPRLRSRLTTEAADYNAAPVQTFEYGLRTLLDGFEAELRERRAQARPDVR</sequence>